<accession>A0AAD9Y464</accession>
<dbReference type="Proteomes" id="UP001281614">
    <property type="component" value="Unassembled WGS sequence"/>
</dbReference>
<gene>
    <name evidence="1" type="ORF">CKAH01_01729</name>
</gene>
<name>A0AAD9Y464_COLKA</name>
<evidence type="ECO:0000313" key="2">
    <source>
        <dbReference type="Proteomes" id="UP001281614"/>
    </source>
</evidence>
<sequence length="33" mass="3649">MVAFLLHFKLCCFSRSSPDIGSLLGVFLLAYSI</sequence>
<protein>
    <submittedName>
        <fullName evidence="1">Uncharacterized protein</fullName>
    </submittedName>
</protein>
<comment type="caution">
    <text evidence="1">The sequence shown here is derived from an EMBL/GenBank/DDBJ whole genome shotgun (WGS) entry which is preliminary data.</text>
</comment>
<dbReference type="EMBL" id="VYYT01000444">
    <property type="protein sequence ID" value="KAK2735348.1"/>
    <property type="molecule type" value="Genomic_DNA"/>
</dbReference>
<reference evidence="1" key="1">
    <citation type="submission" date="2023-02" db="EMBL/GenBank/DDBJ databases">
        <title>Colletotrichum kahawae CIFC_Que2 genome sequencing and assembly.</title>
        <authorList>
            <person name="Baroncelli R."/>
        </authorList>
    </citation>
    <scope>NUCLEOTIDE SEQUENCE</scope>
    <source>
        <strain evidence="1">CIFC_Que2</strain>
    </source>
</reference>
<dbReference type="AlphaFoldDB" id="A0AAD9Y464"/>
<organism evidence="1 2">
    <name type="scientific">Colletotrichum kahawae</name>
    <name type="common">Coffee berry disease fungus</name>
    <dbReference type="NCBI Taxonomy" id="34407"/>
    <lineage>
        <taxon>Eukaryota</taxon>
        <taxon>Fungi</taxon>
        <taxon>Dikarya</taxon>
        <taxon>Ascomycota</taxon>
        <taxon>Pezizomycotina</taxon>
        <taxon>Sordariomycetes</taxon>
        <taxon>Hypocreomycetidae</taxon>
        <taxon>Glomerellales</taxon>
        <taxon>Glomerellaceae</taxon>
        <taxon>Colletotrichum</taxon>
        <taxon>Colletotrichum gloeosporioides species complex</taxon>
    </lineage>
</organism>
<evidence type="ECO:0000313" key="1">
    <source>
        <dbReference type="EMBL" id="KAK2735348.1"/>
    </source>
</evidence>
<proteinExistence type="predicted"/>
<keyword evidence="2" id="KW-1185">Reference proteome</keyword>